<protein>
    <submittedName>
        <fullName evidence="4">MBL fold metallo-hydrolase</fullName>
    </submittedName>
</protein>
<accession>A0ABT0UHR3</accession>
<reference evidence="4" key="1">
    <citation type="submission" date="2022-06" db="EMBL/GenBank/DDBJ databases">
        <title>Genome public.</title>
        <authorList>
            <person name="Sun Q."/>
        </authorList>
    </citation>
    <scope>NUCLEOTIDE SEQUENCE</scope>
    <source>
        <strain evidence="4">CWNU-1</strain>
    </source>
</reference>
<dbReference type="InterPro" id="IPR036866">
    <property type="entry name" value="RibonucZ/Hydroxyglut_hydro"/>
</dbReference>
<dbReference type="SUPFAM" id="SSF56281">
    <property type="entry name" value="Metallo-hydrolase/oxidoreductase"/>
    <property type="match status" value="1"/>
</dbReference>
<feature type="domain" description="Metallo-beta-lactamase" evidence="3">
    <location>
        <begin position="18"/>
        <end position="154"/>
    </location>
</feature>
<dbReference type="PANTHER" id="PTHR43546">
    <property type="entry name" value="UPF0173 METAL-DEPENDENT HYDROLASE MJ1163-RELATED"/>
    <property type="match status" value="1"/>
</dbReference>
<proteinExistence type="predicted"/>
<sequence length="195" mass="22201">MGVDRPRPRTLRSPAGRLAHHRDRQFTRRHDVPPRHRHPAHHLRRPHHGGHPISVTATPARHGPPLSRPITGQVTGFALGWEGQQHGVLWISGDTVLYRGLREVAQRLTVGTALLHLGGVRFPITGPLRYTMTAAQAMERCRWLRPHTAIPVHYEGWHHFYEGRPGIERELTRVPDDIRDRFRFLHTGTATGIDA</sequence>
<feature type="compositionally biased region" description="Basic residues" evidence="2">
    <location>
        <begin position="35"/>
        <end position="50"/>
    </location>
</feature>
<evidence type="ECO:0000259" key="3">
    <source>
        <dbReference type="Pfam" id="PF12706"/>
    </source>
</evidence>
<feature type="region of interest" description="Disordered" evidence="2">
    <location>
        <begin position="1"/>
        <end position="69"/>
    </location>
</feature>
<keyword evidence="1" id="KW-0378">Hydrolase</keyword>
<dbReference type="RefSeq" id="WP_250918536.1">
    <property type="nucleotide sequence ID" value="NZ_JAMQAW010000007.1"/>
</dbReference>
<dbReference type="EMBL" id="JAMQAW010000007">
    <property type="protein sequence ID" value="MCM2388183.1"/>
    <property type="molecule type" value="Genomic_DNA"/>
</dbReference>
<dbReference type="InterPro" id="IPR001279">
    <property type="entry name" value="Metallo-B-lactamas"/>
</dbReference>
<dbReference type="InterPro" id="IPR050114">
    <property type="entry name" value="UPF0173_UPF0282_UlaG_hydrolase"/>
</dbReference>
<comment type="caution">
    <text evidence="4">The sequence shown here is derived from an EMBL/GenBank/DDBJ whole genome shotgun (WGS) entry which is preliminary data.</text>
</comment>
<keyword evidence="5" id="KW-1185">Reference proteome</keyword>
<dbReference type="PANTHER" id="PTHR43546:SF9">
    <property type="entry name" value="L-ASCORBATE-6-PHOSPHATE LACTONASE ULAG-RELATED"/>
    <property type="match status" value="1"/>
</dbReference>
<evidence type="ECO:0000313" key="5">
    <source>
        <dbReference type="Proteomes" id="UP001431429"/>
    </source>
</evidence>
<dbReference type="Proteomes" id="UP001431429">
    <property type="component" value="Unassembled WGS sequence"/>
</dbReference>
<dbReference type="Pfam" id="PF12706">
    <property type="entry name" value="Lactamase_B_2"/>
    <property type="match status" value="1"/>
</dbReference>
<gene>
    <name evidence="4" type="ORF">NBG84_07675</name>
</gene>
<dbReference type="Gene3D" id="3.60.15.10">
    <property type="entry name" value="Ribonuclease Z/Hydroxyacylglutathione hydrolase-like"/>
    <property type="match status" value="1"/>
</dbReference>
<feature type="compositionally biased region" description="Basic and acidic residues" evidence="2">
    <location>
        <begin position="24"/>
        <end position="34"/>
    </location>
</feature>
<evidence type="ECO:0000256" key="1">
    <source>
        <dbReference type="ARBA" id="ARBA00022801"/>
    </source>
</evidence>
<evidence type="ECO:0000256" key="2">
    <source>
        <dbReference type="SAM" id="MobiDB-lite"/>
    </source>
</evidence>
<name>A0ABT0UHR3_9ACTN</name>
<organism evidence="4 5">
    <name type="scientific">Streptomyces albipurpureus</name>
    <dbReference type="NCBI Taxonomy" id="2897419"/>
    <lineage>
        <taxon>Bacteria</taxon>
        <taxon>Bacillati</taxon>
        <taxon>Actinomycetota</taxon>
        <taxon>Actinomycetes</taxon>
        <taxon>Kitasatosporales</taxon>
        <taxon>Streptomycetaceae</taxon>
        <taxon>Streptomyces</taxon>
    </lineage>
</organism>
<evidence type="ECO:0000313" key="4">
    <source>
        <dbReference type="EMBL" id="MCM2388183.1"/>
    </source>
</evidence>